<keyword evidence="5" id="KW-0812">Transmembrane</keyword>
<dbReference type="InterPro" id="IPR018392">
    <property type="entry name" value="LysM"/>
</dbReference>
<dbReference type="EMBL" id="DF820462">
    <property type="protein sequence ID" value="GAK54745.1"/>
    <property type="molecule type" value="Genomic_DNA"/>
</dbReference>
<dbReference type="InterPro" id="IPR051685">
    <property type="entry name" value="Ycf3/AcsC/BcsC/TPR_MFPF"/>
</dbReference>
<dbReference type="SUPFAM" id="SSF54106">
    <property type="entry name" value="LysM domain"/>
    <property type="match status" value="1"/>
</dbReference>
<feature type="domain" description="LysM" evidence="6">
    <location>
        <begin position="261"/>
        <end position="308"/>
    </location>
</feature>
<feature type="transmembrane region" description="Helical" evidence="5">
    <location>
        <begin position="12"/>
        <end position="33"/>
    </location>
</feature>
<dbReference type="HOGENOM" id="CLU_511602_0_0_0"/>
<proteinExistence type="predicted"/>
<dbReference type="PROSITE" id="PS51782">
    <property type="entry name" value="LYSM"/>
    <property type="match status" value="1"/>
</dbReference>
<feature type="region of interest" description="Disordered" evidence="4">
    <location>
        <begin position="526"/>
        <end position="552"/>
    </location>
</feature>
<dbReference type="Gene3D" id="1.25.40.10">
    <property type="entry name" value="Tetratricopeptide repeat domain"/>
    <property type="match status" value="3"/>
</dbReference>
<evidence type="ECO:0000313" key="7">
    <source>
        <dbReference type="EMBL" id="GAK54745.1"/>
    </source>
</evidence>
<feature type="repeat" description="TPR" evidence="3">
    <location>
        <begin position="428"/>
        <end position="461"/>
    </location>
</feature>
<keyword evidence="2 3" id="KW-0802">TPR repeat</keyword>
<dbReference type="Pfam" id="PF13414">
    <property type="entry name" value="TPR_11"/>
    <property type="match status" value="1"/>
</dbReference>
<keyword evidence="5" id="KW-1133">Transmembrane helix</keyword>
<dbReference type="PANTHER" id="PTHR44943">
    <property type="entry name" value="CELLULOSE SYNTHASE OPERON PROTEIN C"/>
    <property type="match status" value="1"/>
</dbReference>
<dbReference type="SUPFAM" id="SSF48452">
    <property type="entry name" value="TPR-like"/>
    <property type="match status" value="2"/>
</dbReference>
<dbReference type="PANTHER" id="PTHR44943:SF8">
    <property type="entry name" value="TPR REPEAT-CONTAINING PROTEIN MJ0263"/>
    <property type="match status" value="1"/>
</dbReference>
<dbReference type="AlphaFoldDB" id="A0A081BTL4"/>
<protein>
    <submittedName>
        <fullName evidence="7">Peptidase C14 caspase catalytic subunit p20</fullName>
    </submittedName>
</protein>
<feature type="compositionally biased region" description="Pro residues" evidence="4">
    <location>
        <begin position="543"/>
        <end position="552"/>
    </location>
</feature>
<dbReference type="CDD" id="cd00118">
    <property type="entry name" value="LysM"/>
    <property type="match status" value="1"/>
</dbReference>
<keyword evidence="8" id="KW-1185">Reference proteome</keyword>
<dbReference type="SMART" id="SM00257">
    <property type="entry name" value="LysM"/>
    <property type="match status" value="1"/>
</dbReference>
<dbReference type="PROSITE" id="PS51257">
    <property type="entry name" value="PROKAR_LIPOPROTEIN"/>
    <property type="match status" value="1"/>
</dbReference>
<dbReference type="PROSITE" id="PS50005">
    <property type="entry name" value="TPR"/>
    <property type="match status" value="4"/>
</dbReference>
<keyword evidence="5" id="KW-0472">Membrane</keyword>
<evidence type="ECO:0000313" key="8">
    <source>
        <dbReference type="Proteomes" id="UP000030700"/>
    </source>
</evidence>
<dbReference type="Pfam" id="PF13181">
    <property type="entry name" value="TPR_8"/>
    <property type="match status" value="1"/>
</dbReference>
<dbReference type="Pfam" id="PF13174">
    <property type="entry name" value="TPR_6"/>
    <property type="match status" value="1"/>
</dbReference>
<gene>
    <name evidence="7" type="ORF">U14_06033</name>
</gene>
<evidence type="ECO:0000256" key="4">
    <source>
        <dbReference type="SAM" id="MobiDB-lite"/>
    </source>
</evidence>
<evidence type="ECO:0000256" key="5">
    <source>
        <dbReference type="SAM" id="Phobius"/>
    </source>
</evidence>
<dbReference type="PROSITE" id="PS50293">
    <property type="entry name" value="TPR_REGION"/>
    <property type="match status" value="1"/>
</dbReference>
<dbReference type="SMART" id="SM00028">
    <property type="entry name" value="TPR"/>
    <property type="match status" value="6"/>
</dbReference>
<dbReference type="Pfam" id="PF07719">
    <property type="entry name" value="TPR_2"/>
    <property type="match status" value="1"/>
</dbReference>
<dbReference type="Pfam" id="PF01476">
    <property type="entry name" value="LysM"/>
    <property type="match status" value="1"/>
</dbReference>
<evidence type="ECO:0000259" key="6">
    <source>
        <dbReference type="PROSITE" id="PS51782"/>
    </source>
</evidence>
<feature type="repeat" description="TPR" evidence="3">
    <location>
        <begin position="161"/>
        <end position="194"/>
    </location>
</feature>
<dbReference type="InterPro" id="IPR019734">
    <property type="entry name" value="TPR_rpt"/>
</dbReference>
<feature type="repeat" description="TPR" evidence="3">
    <location>
        <begin position="110"/>
        <end position="143"/>
    </location>
</feature>
<organism evidence="7">
    <name type="scientific">Candidatus Moduliflexus flocculans</name>
    <dbReference type="NCBI Taxonomy" id="1499966"/>
    <lineage>
        <taxon>Bacteria</taxon>
        <taxon>Candidatus Moduliflexota</taxon>
        <taxon>Candidatus Moduliflexia</taxon>
        <taxon>Candidatus Moduliflexales</taxon>
        <taxon>Candidatus Moduliflexaceae</taxon>
    </lineage>
</organism>
<feature type="repeat" description="TPR" evidence="3">
    <location>
        <begin position="212"/>
        <end position="245"/>
    </location>
</feature>
<evidence type="ECO:0000256" key="2">
    <source>
        <dbReference type="ARBA" id="ARBA00022803"/>
    </source>
</evidence>
<dbReference type="Proteomes" id="UP000030700">
    <property type="component" value="Unassembled WGS sequence"/>
</dbReference>
<evidence type="ECO:0000256" key="1">
    <source>
        <dbReference type="ARBA" id="ARBA00022737"/>
    </source>
</evidence>
<sequence>MRRISTRYLRDVFLSIMVCLLGFGFTGCAGLKFPSSSGQQQADAEASFAYQKAQRLFNSGQFEQAITVWEQIPPTDPKYIDAQLGIRNARLQIAQIAKEGGTSYETSSEYETLIEQGETFEQNERYQEALSAYRQALELQPNNRELQQRIEELSSVMDDAIQRHEQLGELYLSRGEYDKSKTEWEQLLLLVPDHAVAKQRLADLEVLSANSDAAFVQRGRSLMQKGLITQAEAEFQKALRVNPQSAQTQDYLSTIKNIPFTPYQVKKGDTLSSIAQQYSKNASDYAVLADFNHLSPNATLQVGQTLNIPHILGFKATLAPKERDVLAETTTSPETPQSSEVREITPVSVEERKQQFQHLFQQGVAAYDAGNYREAVTLFNEVYQNDSENLDAYNYFLRAMTKLQGGTQENETPSAQPAKPADSVEGEVDLMLITADSYRNNGDLQKAIAVYEQALRLSPENPEIIELLEQVREELQTQITNHLNEGIKLFNQEAIEEAIAEWDIVLQLDPMNQQASEYKKRAQKMLEALKPQENAPGGVSVEPQPPVDVSPE</sequence>
<dbReference type="InterPro" id="IPR036779">
    <property type="entry name" value="LysM_dom_sf"/>
</dbReference>
<reference evidence="7" key="1">
    <citation type="journal article" date="2015" name="PeerJ">
        <title>First genomic representation of candidate bacterial phylum KSB3 points to enhanced environmental sensing as a trigger of wastewater bulking.</title>
        <authorList>
            <person name="Sekiguchi Y."/>
            <person name="Ohashi A."/>
            <person name="Parks D.H."/>
            <person name="Yamauchi T."/>
            <person name="Tyson G.W."/>
            <person name="Hugenholtz P."/>
        </authorList>
    </citation>
    <scope>NUCLEOTIDE SEQUENCE [LARGE SCALE GENOMIC DNA]</scope>
</reference>
<accession>A0A081BTL4</accession>
<keyword evidence="1" id="KW-0677">Repeat</keyword>
<dbReference type="Gene3D" id="3.10.350.10">
    <property type="entry name" value="LysM domain"/>
    <property type="match status" value="1"/>
</dbReference>
<evidence type="ECO:0000256" key="3">
    <source>
        <dbReference type="PROSITE-ProRule" id="PRU00339"/>
    </source>
</evidence>
<dbReference type="InterPro" id="IPR013105">
    <property type="entry name" value="TPR_2"/>
</dbReference>
<dbReference type="InterPro" id="IPR011990">
    <property type="entry name" value="TPR-like_helical_dom_sf"/>
</dbReference>
<name>A0A081BTL4_9BACT</name>
<dbReference type="STRING" id="1499966.U14_06033"/>